<keyword evidence="3" id="KW-1185">Reference proteome</keyword>
<evidence type="ECO:0000256" key="1">
    <source>
        <dbReference type="SAM" id="MobiDB-lite"/>
    </source>
</evidence>
<dbReference type="NCBIfam" id="NF038083">
    <property type="entry name" value="CU044_5270_fam"/>
    <property type="match status" value="1"/>
</dbReference>
<sequence>MTEIHQGQGTAREDDAAELTGAAEPTGAAGRPADPERAEPAAEPAPEPATEPATAPSGTPPAGQPPSLAQSLGARLLSPEWTGPAVAIAMVITVIIVIVRSTTDSSGSQRPARLQHIEGPAASSTFAPGAHGGGDEKGGAPELLAHIATAAEKKPDIRPRDGEFTYVRSKRAALPDSTDEALCTGIEPLRQRQIWRSVDGSQAGLLRSEQFPGERIRLNPDAPNPTSTAYRHLQHLPNDPATLLRTLYAVTLAGRPNDQQVFRSVGGMLTESVLPPATEAALYRAAARIPGVVVIKDAVDAVGRHGTAVARFDDTSGEREEWIFDRKTRHLLGVRVVTVDPEKAPGTARENCAGLRAGVVTSTTAVVERGIAARAGDRPRGS</sequence>
<organism evidence="2 3">
    <name type="scientific">Streptomyces zagrosensis</name>
    <dbReference type="NCBI Taxonomy" id="1042984"/>
    <lineage>
        <taxon>Bacteria</taxon>
        <taxon>Bacillati</taxon>
        <taxon>Actinomycetota</taxon>
        <taxon>Actinomycetes</taxon>
        <taxon>Kitasatosporales</taxon>
        <taxon>Streptomycetaceae</taxon>
        <taxon>Streptomyces</taxon>
    </lineage>
</organism>
<proteinExistence type="predicted"/>
<evidence type="ECO:0000313" key="3">
    <source>
        <dbReference type="Proteomes" id="UP000588098"/>
    </source>
</evidence>
<dbReference type="EMBL" id="JACHJL010000014">
    <property type="protein sequence ID" value="MBB5938025.1"/>
    <property type="molecule type" value="Genomic_DNA"/>
</dbReference>
<accession>A0A7W9V0D1</accession>
<evidence type="ECO:0008006" key="4">
    <source>
        <dbReference type="Google" id="ProtNLM"/>
    </source>
</evidence>
<evidence type="ECO:0000313" key="2">
    <source>
        <dbReference type="EMBL" id="MBB5938025.1"/>
    </source>
</evidence>
<dbReference type="AlphaFoldDB" id="A0A7W9V0D1"/>
<gene>
    <name evidence="2" type="ORF">FHS42_005109</name>
</gene>
<dbReference type="Proteomes" id="UP000588098">
    <property type="component" value="Unassembled WGS sequence"/>
</dbReference>
<protein>
    <recommendedName>
        <fullName evidence="4">CU044_5270 family protein</fullName>
    </recommendedName>
</protein>
<reference evidence="2 3" key="1">
    <citation type="submission" date="2020-08" db="EMBL/GenBank/DDBJ databases">
        <title>Genomic Encyclopedia of Type Strains, Phase III (KMG-III): the genomes of soil and plant-associated and newly described type strains.</title>
        <authorList>
            <person name="Whitman W."/>
        </authorList>
    </citation>
    <scope>NUCLEOTIDE SEQUENCE [LARGE SCALE GENOMIC DNA]</scope>
    <source>
        <strain evidence="2 3">CECT 8305</strain>
    </source>
</reference>
<feature type="region of interest" description="Disordered" evidence="1">
    <location>
        <begin position="1"/>
        <end position="69"/>
    </location>
</feature>
<dbReference type="RefSeq" id="WP_184575476.1">
    <property type="nucleotide sequence ID" value="NZ_JACHJL010000014.1"/>
</dbReference>
<dbReference type="InterPro" id="IPR047789">
    <property type="entry name" value="CU044_5270-like"/>
</dbReference>
<comment type="caution">
    <text evidence="2">The sequence shown here is derived from an EMBL/GenBank/DDBJ whole genome shotgun (WGS) entry which is preliminary data.</text>
</comment>
<name>A0A7W9V0D1_9ACTN</name>